<comment type="subcellular location">
    <subcellularLocation>
        <location evidence="1">Cell outer membrane</location>
        <topology evidence="1">Lipid-anchor</topology>
    </subcellularLocation>
</comment>
<dbReference type="RefSeq" id="WP_184102142.1">
    <property type="nucleotide sequence ID" value="NZ_JACHHN010000006.1"/>
</dbReference>
<sequence>MRKTLFALTLALASLSGTVLADDTHEVKIEFKDGKANPTVLNVPAGKKIRVVLSNTGTQAAEFESTQLRKEKVLGPGVTSFVILAPLSPGEYTWFDDFHQATAKGKIIAK</sequence>
<dbReference type="SUPFAM" id="SSF49503">
    <property type="entry name" value="Cupredoxins"/>
    <property type="match status" value="1"/>
</dbReference>
<protein>
    <submittedName>
        <fullName evidence="4">Redox-regulated HSP33 family molecular chaperone</fullName>
    </submittedName>
</protein>
<dbReference type="InterPro" id="IPR028096">
    <property type="entry name" value="EfeO_Cupredoxin"/>
</dbReference>
<dbReference type="Pfam" id="PF13473">
    <property type="entry name" value="Cupredoxin_1"/>
    <property type="match status" value="1"/>
</dbReference>
<evidence type="ECO:0000313" key="4">
    <source>
        <dbReference type="EMBL" id="MBB5192479.1"/>
    </source>
</evidence>
<proteinExistence type="predicted"/>
<keyword evidence="5" id="KW-1185">Reference proteome</keyword>
<accession>A0A840RFX9</accession>
<evidence type="ECO:0000259" key="3">
    <source>
        <dbReference type="Pfam" id="PF13473"/>
    </source>
</evidence>
<comment type="caution">
    <text evidence="4">The sequence shown here is derived from an EMBL/GenBank/DDBJ whole genome shotgun (WGS) entry which is preliminary data.</text>
</comment>
<feature type="signal peptide" evidence="2">
    <location>
        <begin position="1"/>
        <end position="21"/>
    </location>
</feature>
<dbReference type="InterPro" id="IPR008972">
    <property type="entry name" value="Cupredoxin"/>
</dbReference>
<dbReference type="Gene3D" id="2.60.40.420">
    <property type="entry name" value="Cupredoxins - blue copper proteins"/>
    <property type="match status" value="1"/>
</dbReference>
<feature type="domain" description="EfeO-type cupredoxin-like" evidence="3">
    <location>
        <begin position="7"/>
        <end position="109"/>
    </location>
</feature>
<gene>
    <name evidence="4" type="ORF">HNQ50_003220</name>
</gene>
<dbReference type="AlphaFoldDB" id="A0A840RFX9"/>
<evidence type="ECO:0000256" key="1">
    <source>
        <dbReference type="ARBA" id="ARBA00004459"/>
    </source>
</evidence>
<evidence type="ECO:0000313" key="5">
    <source>
        <dbReference type="Proteomes" id="UP000543030"/>
    </source>
</evidence>
<dbReference type="Proteomes" id="UP000543030">
    <property type="component" value="Unassembled WGS sequence"/>
</dbReference>
<keyword evidence="2" id="KW-0732">Signal</keyword>
<dbReference type="EMBL" id="JACHHN010000006">
    <property type="protein sequence ID" value="MBB5192479.1"/>
    <property type="molecule type" value="Genomic_DNA"/>
</dbReference>
<feature type="chain" id="PRO_5032360941" evidence="2">
    <location>
        <begin position="22"/>
        <end position="110"/>
    </location>
</feature>
<evidence type="ECO:0000256" key="2">
    <source>
        <dbReference type="SAM" id="SignalP"/>
    </source>
</evidence>
<name>A0A840RFX9_9NEIS</name>
<reference evidence="4 5" key="1">
    <citation type="submission" date="2020-08" db="EMBL/GenBank/DDBJ databases">
        <title>Genomic Encyclopedia of Type Strains, Phase IV (KMG-IV): sequencing the most valuable type-strain genomes for metagenomic binning, comparative biology and taxonomic classification.</title>
        <authorList>
            <person name="Goeker M."/>
        </authorList>
    </citation>
    <scope>NUCLEOTIDE SEQUENCE [LARGE SCALE GENOMIC DNA]</scope>
    <source>
        <strain evidence="4 5">DSM 18233</strain>
    </source>
</reference>
<dbReference type="GO" id="GO:0009279">
    <property type="term" value="C:cell outer membrane"/>
    <property type="evidence" value="ECO:0007669"/>
    <property type="project" value="UniProtKB-SubCell"/>
</dbReference>
<organism evidence="4 5">
    <name type="scientific">Silvimonas terrae</name>
    <dbReference type="NCBI Taxonomy" id="300266"/>
    <lineage>
        <taxon>Bacteria</taxon>
        <taxon>Pseudomonadati</taxon>
        <taxon>Pseudomonadota</taxon>
        <taxon>Betaproteobacteria</taxon>
        <taxon>Neisseriales</taxon>
        <taxon>Chitinibacteraceae</taxon>
        <taxon>Silvimonas</taxon>
    </lineage>
</organism>